<feature type="compositionally biased region" description="Polar residues" evidence="1">
    <location>
        <begin position="1275"/>
        <end position="1289"/>
    </location>
</feature>
<protein>
    <submittedName>
        <fullName evidence="2">Uncharacterized protein</fullName>
    </submittedName>
</protein>
<dbReference type="Proteomes" id="UP001381693">
    <property type="component" value="Unassembled WGS sequence"/>
</dbReference>
<feature type="compositionally biased region" description="Polar residues" evidence="1">
    <location>
        <begin position="558"/>
        <end position="568"/>
    </location>
</feature>
<evidence type="ECO:0000256" key="1">
    <source>
        <dbReference type="SAM" id="MobiDB-lite"/>
    </source>
</evidence>
<keyword evidence="3" id="KW-1185">Reference proteome</keyword>
<feature type="region of interest" description="Disordered" evidence="1">
    <location>
        <begin position="697"/>
        <end position="716"/>
    </location>
</feature>
<accession>A0AAN9AF56</accession>
<feature type="compositionally biased region" description="Polar residues" evidence="1">
    <location>
        <begin position="697"/>
        <end position="708"/>
    </location>
</feature>
<feature type="region of interest" description="Disordered" evidence="1">
    <location>
        <begin position="1267"/>
        <end position="1293"/>
    </location>
</feature>
<name>A0AAN9AF56_HALRR</name>
<feature type="region of interest" description="Disordered" evidence="1">
    <location>
        <begin position="536"/>
        <end position="568"/>
    </location>
</feature>
<evidence type="ECO:0000313" key="2">
    <source>
        <dbReference type="EMBL" id="KAK7082747.1"/>
    </source>
</evidence>
<evidence type="ECO:0000313" key="3">
    <source>
        <dbReference type="Proteomes" id="UP001381693"/>
    </source>
</evidence>
<proteinExistence type="predicted"/>
<organism evidence="2 3">
    <name type="scientific">Halocaridina rubra</name>
    <name type="common">Hawaiian red shrimp</name>
    <dbReference type="NCBI Taxonomy" id="373956"/>
    <lineage>
        <taxon>Eukaryota</taxon>
        <taxon>Metazoa</taxon>
        <taxon>Ecdysozoa</taxon>
        <taxon>Arthropoda</taxon>
        <taxon>Crustacea</taxon>
        <taxon>Multicrustacea</taxon>
        <taxon>Malacostraca</taxon>
        <taxon>Eumalacostraca</taxon>
        <taxon>Eucarida</taxon>
        <taxon>Decapoda</taxon>
        <taxon>Pleocyemata</taxon>
        <taxon>Caridea</taxon>
        <taxon>Atyoidea</taxon>
        <taxon>Atyidae</taxon>
        <taxon>Halocaridina</taxon>
    </lineage>
</organism>
<feature type="compositionally biased region" description="Polar residues" evidence="1">
    <location>
        <begin position="536"/>
        <end position="548"/>
    </location>
</feature>
<dbReference type="EMBL" id="JAXCGZ010003897">
    <property type="protein sequence ID" value="KAK7082747.1"/>
    <property type="molecule type" value="Genomic_DNA"/>
</dbReference>
<gene>
    <name evidence="2" type="ORF">SK128_015016</name>
</gene>
<sequence>MAFQYLTKSKTSSSAAFPMFIWGYCISLASWHYRLPVTDTAEGHDMANSALLQLLSSSATSNVGNMYSNSPVPALWHSPINKIDLQDMRQILEHVLRANGTPQQSSQDTHSQQNLENTLHTLKNVTDNGYKHFYPVQSPISFESNAHYLNSYDYAQHPNINGGNYGHISNPHYEAFHSENDITDNPHSSSPVRHQTHTTTQPYIVNINRKNGKSTGETQDLNQQSASYEIQSSKYEEIPITTTAIQYPKHQELNNNIKAGDSVLQSYVTSGLTYQPPTSDAVMKYNKISTLDEHSSQLYQTDIAKTAITPAITSTYSQVFGMAATQPSTEANSRITSTSPTLNLHSLSMKSSSNAISPQEAPLPDESTNSSIEFFYIPLSTTHNTEKTKRTLLTTLPVSHTSGIPPLPQHIPNRNIMPERPFYDYYLSLLEGYLHNATRKHSQTPSYMRYTTDAQNPYEVIESIVTYPDTHTPPRIEDISLAYTTQSPSLPKSSTAPLVLSRNSLQTETSYSYDIQAGSTNSTVYYISDASTTSTEMSQSINNTTQRDNQTRHKTEHTNAINNSPELPTCVSTTINTPAVPSVQDMSTIFSSTESSFSSTSNSLMARPEAVLSSSTESTTAFQSTSSDSTWDDDVSEIHYIPISTSEDTEISHMLSISKLFQLYTTSVPTTQYDISLHYTVSEEPTHNQVDEIQYSSTNRDSEISTTNESEHSLANHKHQYKKPFIPLPIRPVNWQQMPQKYNKLKLNKTEEDSMITVDSPSTQHEMSNNKQYSLELINNKINTISDQEDIQPTNPQYTLTVLSSLQPLSNEKTSHTDNEAQVYNKYSSTSSGADDLHSDLKQHGIGHNQHENVTHDDILTEDAQPMQPFYTVTVLPSAFGIREEVSTQSQNTQPPHRINENIDEVSTTSVMPNMKFNVPEIIYGTLQENKIELLSNTVTERILPAPTRDPSFFTDIVNEEISDNHYHDHLEHRDTSKYGIHEKHVPVLTTMSITPEKDIVFTNVNTSYNYEGLPTNFNKQKNLTNEFIILDGAVKTNTSTKSNEIGADTNIKTQFPDSLVNTNESAGIDTVPITDVTTSIPTTSTEGAVYSATPPEMYWSSLMTHLYKIKSDLTAYKSTKAPPTENEVVFDHPITETSNTKNDIASDAFTTENTEKVTQVPDRILLNIPSNSFTTNLQKYPGNNMNNNKISMPEGLSNTGTVIYEYNQFKSDWGSNNDDVTENTNIQNSYTSYPTTKGMTSITTGVSSQLPQNAQMTNLLRVSDSLSIDDWGPSRTTKTDVSPSTSDQDQIHHTNNRADEINTTYAQNSANLDSTYKLVVRNSLNEGNVVTDNGMDAVKHIHEFSVTKKTTNTDTDSNNKVISQVQESNGEQHYATVLNDISTYNLNDPTKAYYIITQLPSHDYNNDEHSIESYKVNFAHDHWNQNDTESLDGFYSVPIIIGPPVITNVVTSDKNGVVFEANEVIADSVKFFNGITADKVNESKESFHSMTNLNPQTYITNQQDPNRYEEDRVSSNHRHINDTEKPGLLYPVPIVTGTAKNSDKVSAYSTTTTSPTTPIASRALYERINSRLMGFEPQNSVNSEDNISIIKHSSESHQALMPNRLDSSRDNSAKDSALSNRIKIILGNTPLMVRMTDSVLPETKHELPSFPNAMTGD</sequence>
<reference evidence="2 3" key="1">
    <citation type="submission" date="2023-11" db="EMBL/GenBank/DDBJ databases">
        <title>Halocaridina rubra genome assembly.</title>
        <authorList>
            <person name="Smith C."/>
        </authorList>
    </citation>
    <scope>NUCLEOTIDE SEQUENCE [LARGE SCALE GENOMIC DNA]</scope>
    <source>
        <strain evidence="2">EP-1</strain>
        <tissue evidence="2">Whole</tissue>
    </source>
</reference>
<comment type="caution">
    <text evidence="2">The sequence shown here is derived from an EMBL/GenBank/DDBJ whole genome shotgun (WGS) entry which is preliminary data.</text>
</comment>